<sequence>MRKEIRLSDYHEDSIWPFRYWKRRTLSLTDRSRGHVNSTNSHDKIVTPSVVQYRVNSNSDASSFYESERRLFTYYTIEGENEEEEDEKRKRRRRVGAFFVTPCCCCLCACGTLAVVLLMAIAAILVLLLAQPRIRTTTTTSTVTTATTTSNCIIYFISIIAMFFLKATTSTTSTTTSSSSSSTSSTSSSSSTSSTSSTTTTTSTSSSSSTSSTSTSTSSSSTTTTSVTTTTTAFDSCMNLRWNKTGAVVAGSSSGNAANKFNTPACIYMNENDTFYVCDAGNNRIQEWTENASSGTTKAGSSSGTAGSSSSLLNTPVDVFFDIHGYMYVTDTENHRIQRFLLNSSLATTVAGTGSKSSALT</sequence>
<name>A0A814CMM2_ADIRI</name>
<dbReference type="InterPro" id="IPR050952">
    <property type="entry name" value="TRIM-NHL_E3_ligases"/>
</dbReference>
<dbReference type="Proteomes" id="UP000663828">
    <property type="component" value="Unassembled WGS sequence"/>
</dbReference>
<feature type="non-terminal residue" evidence="4">
    <location>
        <position position="361"/>
    </location>
</feature>
<dbReference type="InterPro" id="IPR011042">
    <property type="entry name" value="6-blade_b-propeller_TolB-like"/>
</dbReference>
<proteinExistence type="predicted"/>
<dbReference type="AlphaFoldDB" id="A0A814CMM2"/>
<dbReference type="EMBL" id="CAJNOR010000539">
    <property type="protein sequence ID" value="CAF0942410.1"/>
    <property type="molecule type" value="Genomic_DNA"/>
</dbReference>
<dbReference type="SUPFAM" id="SSF63829">
    <property type="entry name" value="Calcium-dependent phosphotriesterase"/>
    <property type="match status" value="1"/>
</dbReference>
<comment type="caution">
    <text evidence="4">The sequence shown here is derived from an EMBL/GenBank/DDBJ whole genome shotgun (WGS) entry which is preliminary data.</text>
</comment>
<evidence type="ECO:0000256" key="2">
    <source>
        <dbReference type="SAM" id="MobiDB-lite"/>
    </source>
</evidence>
<gene>
    <name evidence="4" type="ORF">XAT740_LOCUS10192</name>
</gene>
<keyword evidence="5" id="KW-1185">Reference proteome</keyword>
<dbReference type="InterPro" id="IPR001258">
    <property type="entry name" value="NHL_repeat"/>
</dbReference>
<feature type="region of interest" description="Disordered" evidence="2">
    <location>
        <begin position="173"/>
        <end position="225"/>
    </location>
</feature>
<dbReference type="Gene3D" id="2.120.10.30">
    <property type="entry name" value="TolB, C-terminal domain"/>
    <property type="match status" value="1"/>
</dbReference>
<accession>A0A814CMM2</accession>
<keyword evidence="3" id="KW-1133">Transmembrane helix</keyword>
<evidence type="ECO:0000313" key="5">
    <source>
        <dbReference type="Proteomes" id="UP000663828"/>
    </source>
</evidence>
<evidence type="ECO:0000313" key="4">
    <source>
        <dbReference type="EMBL" id="CAF0942410.1"/>
    </source>
</evidence>
<dbReference type="GO" id="GO:0043161">
    <property type="term" value="P:proteasome-mediated ubiquitin-dependent protein catabolic process"/>
    <property type="evidence" value="ECO:0007669"/>
    <property type="project" value="TreeGrafter"/>
</dbReference>
<dbReference type="PANTHER" id="PTHR24104">
    <property type="entry name" value="E3 UBIQUITIN-PROTEIN LIGASE NHLRC1-RELATED"/>
    <property type="match status" value="1"/>
</dbReference>
<dbReference type="GO" id="GO:0008270">
    <property type="term" value="F:zinc ion binding"/>
    <property type="evidence" value="ECO:0007669"/>
    <property type="project" value="UniProtKB-KW"/>
</dbReference>
<protein>
    <submittedName>
        <fullName evidence="4">Uncharacterized protein</fullName>
    </submittedName>
</protein>
<feature type="compositionally biased region" description="Low complexity" evidence="2">
    <location>
        <begin position="292"/>
        <end position="310"/>
    </location>
</feature>
<organism evidence="4 5">
    <name type="scientific">Adineta ricciae</name>
    <name type="common">Rotifer</name>
    <dbReference type="NCBI Taxonomy" id="249248"/>
    <lineage>
        <taxon>Eukaryota</taxon>
        <taxon>Metazoa</taxon>
        <taxon>Spiralia</taxon>
        <taxon>Gnathifera</taxon>
        <taxon>Rotifera</taxon>
        <taxon>Eurotatoria</taxon>
        <taxon>Bdelloidea</taxon>
        <taxon>Adinetida</taxon>
        <taxon>Adinetidae</taxon>
        <taxon>Adineta</taxon>
    </lineage>
</organism>
<evidence type="ECO:0000256" key="1">
    <source>
        <dbReference type="ARBA" id="ARBA00022737"/>
    </source>
</evidence>
<feature type="transmembrane region" description="Helical" evidence="3">
    <location>
        <begin position="97"/>
        <end position="130"/>
    </location>
</feature>
<keyword evidence="3" id="KW-0812">Transmembrane</keyword>
<dbReference type="GO" id="GO:0000209">
    <property type="term" value="P:protein polyubiquitination"/>
    <property type="evidence" value="ECO:0007669"/>
    <property type="project" value="TreeGrafter"/>
</dbReference>
<dbReference type="GO" id="GO:0061630">
    <property type="term" value="F:ubiquitin protein ligase activity"/>
    <property type="evidence" value="ECO:0007669"/>
    <property type="project" value="TreeGrafter"/>
</dbReference>
<evidence type="ECO:0000256" key="3">
    <source>
        <dbReference type="SAM" id="Phobius"/>
    </source>
</evidence>
<feature type="region of interest" description="Disordered" evidence="2">
    <location>
        <begin position="291"/>
        <end position="310"/>
    </location>
</feature>
<keyword evidence="1" id="KW-0677">Repeat</keyword>
<keyword evidence="3" id="KW-0472">Membrane</keyword>
<dbReference type="PANTHER" id="PTHR24104:SF25">
    <property type="entry name" value="PROTEIN LIN-41"/>
    <property type="match status" value="1"/>
</dbReference>
<feature type="transmembrane region" description="Helical" evidence="3">
    <location>
        <begin position="142"/>
        <end position="165"/>
    </location>
</feature>
<reference evidence="4" key="1">
    <citation type="submission" date="2021-02" db="EMBL/GenBank/DDBJ databases">
        <authorList>
            <person name="Nowell W R."/>
        </authorList>
    </citation>
    <scope>NUCLEOTIDE SEQUENCE</scope>
</reference>
<dbReference type="Pfam" id="PF01436">
    <property type="entry name" value="NHL"/>
    <property type="match status" value="1"/>
</dbReference>